<protein>
    <submittedName>
        <fullName evidence="1">4332_t:CDS:1</fullName>
    </submittedName>
</protein>
<proteinExistence type="predicted"/>
<accession>A0ACA9K8M5</accession>
<sequence>MPKSKPLKFLKRQDNLQGVGATSTQATECPTREVTNPPPSLVLPFPPQVKAEDLLDCGTRQLPSKPPNAFFIYRKVYTKELIAQNLRFKMTDVSPWVSMSWKRESEDVKMKYKEIAKEVRQIYKKAKQDNINDMEGLSAEIASTQFGNSSFPTPSLTDSQSSTPELNQDLYQSPTPELSQDQDLYQFGLSFQSDLQAALNGRDLDFFDCSSMEHFQITNPLGLISFQPQDVPSTFWQGNDNCNGGPSTGMTEISDDLIQHPDYAGLAHQNLDNYFQFADSQQFDIEQIWNFQENLDFLFDDMNQPSQWSTGVDQ</sequence>
<keyword evidence="2" id="KW-1185">Reference proteome</keyword>
<dbReference type="EMBL" id="CAJVPT010001253">
    <property type="protein sequence ID" value="CAG8459370.1"/>
    <property type="molecule type" value="Genomic_DNA"/>
</dbReference>
<name>A0ACA9K8M5_9GLOM</name>
<organism evidence="1 2">
    <name type="scientific">Acaulospora colombiana</name>
    <dbReference type="NCBI Taxonomy" id="27376"/>
    <lineage>
        <taxon>Eukaryota</taxon>
        <taxon>Fungi</taxon>
        <taxon>Fungi incertae sedis</taxon>
        <taxon>Mucoromycota</taxon>
        <taxon>Glomeromycotina</taxon>
        <taxon>Glomeromycetes</taxon>
        <taxon>Diversisporales</taxon>
        <taxon>Acaulosporaceae</taxon>
        <taxon>Acaulospora</taxon>
    </lineage>
</organism>
<reference evidence="1" key="1">
    <citation type="submission" date="2021-06" db="EMBL/GenBank/DDBJ databases">
        <authorList>
            <person name="Kallberg Y."/>
            <person name="Tangrot J."/>
            <person name="Rosling A."/>
        </authorList>
    </citation>
    <scope>NUCLEOTIDE SEQUENCE</scope>
    <source>
        <strain evidence="1">CL356</strain>
    </source>
</reference>
<comment type="caution">
    <text evidence="1">The sequence shown here is derived from an EMBL/GenBank/DDBJ whole genome shotgun (WGS) entry which is preliminary data.</text>
</comment>
<evidence type="ECO:0000313" key="1">
    <source>
        <dbReference type="EMBL" id="CAG8459370.1"/>
    </source>
</evidence>
<evidence type="ECO:0000313" key="2">
    <source>
        <dbReference type="Proteomes" id="UP000789525"/>
    </source>
</evidence>
<gene>
    <name evidence="1" type="ORF">ACOLOM_LOCUS1103</name>
</gene>
<dbReference type="Proteomes" id="UP000789525">
    <property type="component" value="Unassembled WGS sequence"/>
</dbReference>